<proteinExistence type="predicted"/>
<dbReference type="PANTHER" id="PTHR36932:SF1">
    <property type="entry name" value="CAPSULAR POLYSACCHARIDE BIOSYNTHESIS PROTEIN"/>
    <property type="match status" value="1"/>
</dbReference>
<dbReference type="Gene3D" id="3.40.50.12780">
    <property type="entry name" value="N-terminal domain of ligase-like"/>
    <property type="match status" value="1"/>
</dbReference>
<protein>
    <submittedName>
        <fullName evidence="1">Phenylacetate--CoA ligase family protein</fullName>
    </submittedName>
</protein>
<dbReference type="RefSeq" id="WP_154458394.1">
    <property type="nucleotide sequence ID" value="NZ_VUMV01000006.1"/>
</dbReference>
<reference evidence="1 2" key="1">
    <citation type="submission" date="2019-08" db="EMBL/GenBank/DDBJ databases">
        <title>In-depth cultivation of the pig gut microbiome towards novel bacterial diversity and tailored functional studies.</title>
        <authorList>
            <person name="Wylensek D."/>
            <person name="Hitch T.C.A."/>
            <person name="Clavel T."/>
        </authorList>
    </citation>
    <scope>NUCLEOTIDE SEQUENCE [LARGE SCALE GENOMIC DNA]</scope>
    <source>
        <strain evidence="1 2">Oil+RF-744-WCA-WT-13</strain>
    </source>
</reference>
<gene>
    <name evidence="1" type="ORF">FYJ60_09165</name>
</gene>
<dbReference type="InterPro" id="IPR042099">
    <property type="entry name" value="ANL_N_sf"/>
</dbReference>
<dbReference type="GO" id="GO:0016874">
    <property type="term" value="F:ligase activity"/>
    <property type="evidence" value="ECO:0007669"/>
    <property type="project" value="UniProtKB-KW"/>
</dbReference>
<dbReference type="Proteomes" id="UP000466864">
    <property type="component" value="Unassembled WGS sequence"/>
</dbReference>
<sequence length="455" mass="52280">MKKNRKDTPGEKLRWTGFFVRDRLKDHGLARRQLEADLYAYRHGTSVQETRQKLGALIDHAVRTTGFYKDYDPRTPLEQLPVVDKDTFRNHYREFLSSDYTDAKDNRLMSTSGSTGTPLTMVQNHGKAVCDQADGAAMGVLAGYRIGEKMAMLRVWVRNVQKGKLQQMAENSIMMDSSSLSDVSMQSMLDVLKREKVKCLIGYASAIGELSDYIRRNHISTEEFSLHSIIPISETMPDPVRKQLQEQFGLPVQSWYSNEENGIMGVQEKYSDAYYINSESYYYEILKLDSDEPAENGEVGRIVITDLNNYAFPVIRYANGDTAAARYTEKDGRFRLELTELYGRRSDMLYDTQGKAVTPYVITNNLWNVDGVRQYQFIQDGIKEYTLKLNGDKDRMDIPDILGRIRPYLGEDAEIQVEFVQEIPVLASGKRKYIENHCPEYVPEIRRQHAGREDL</sequence>
<dbReference type="EMBL" id="VUMV01000006">
    <property type="protein sequence ID" value="MST82484.1"/>
    <property type="molecule type" value="Genomic_DNA"/>
</dbReference>
<dbReference type="SUPFAM" id="SSF56801">
    <property type="entry name" value="Acetyl-CoA synthetase-like"/>
    <property type="match status" value="1"/>
</dbReference>
<dbReference type="InterPro" id="IPR053158">
    <property type="entry name" value="CapK_Type1_Caps_Biosynth"/>
</dbReference>
<evidence type="ECO:0000313" key="2">
    <source>
        <dbReference type="Proteomes" id="UP000466864"/>
    </source>
</evidence>
<evidence type="ECO:0000313" key="1">
    <source>
        <dbReference type="EMBL" id="MST82484.1"/>
    </source>
</evidence>
<keyword evidence="2" id="KW-1185">Reference proteome</keyword>
<name>A0A7X2P924_9FIRM</name>
<dbReference type="PANTHER" id="PTHR36932">
    <property type="entry name" value="CAPSULAR POLYSACCHARIDE BIOSYNTHESIS PROTEIN"/>
    <property type="match status" value="1"/>
</dbReference>
<dbReference type="AlphaFoldDB" id="A0A7X2P924"/>
<comment type="caution">
    <text evidence="1">The sequence shown here is derived from an EMBL/GenBank/DDBJ whole genome shotgun (WGS) entry which is preliminary data.</text>
</comment>
<accession>A0A7X2P924</accession>
<keyword evidence="1" id="KW-0436">Ligase</keyword>
<organism evidence="1 2">
    <name type="scientific">Bilifractor porci</name>
    <dbReference type="NCBI Taxonomy" id="2606636"/>
    <lineage>
        <taxon>Bacteria</taxon>
        <taxon>Bacillati</taxon>
        <taxon>Bacillota</taxon>
        <taxon>Clostridia</taxon>
        <taxon>Lachnospirales</taxon>
        <taxon>Lachnospiraceae</taxon>
        <taxon>Bilifractor</taxon>
    </lineage>
</organism>